<accession>A0A2V4IT79</accession>
<sequence length="135" mass="14889">MPDFVALICQWYGADEHESVDAIARLIPALEFVAMAAAQQEQALPDCLACEVWNSRMRHLQDALQVVGHALPDSIATPLNRVWALYASMGDIDLPCHDRSIFQRGHWQPMREAANQVLSAIGPGAVKTLLADLSR</sequence>
<proteinExistence type="predicted"/>
<reference evidence="1 2" key="1">
    <citation type="submission" date="2018-06" db="EMBL/GenBank/DDBJ databases">
        <title>Pseudomonas diversity within urban Lake Michigan freshwaters.</title>
        <authorList>
            <person name="Batrich M."/>
            <person name="Hatzopoulos T."/>
            <person name="Putonti C."/>
        </authorList>
    </citation>
    <scope>NUCLEOTIDE SEQUENCE [LARGE SCALE GENOMIC DNA]</scope>
    <source>
        <strain evidence="1 2">LBp-160603</strain>
    </source>
</reference>
<protein>
    <recommendedName>
        <fullName evidence="3">DUF2489 domain-containing protein</fullName>
    </recommendedName>
</protein>
<dbReference type="RefSeq" id="WP_110698701.1">
    <property type="nucleotide sequence ID" value="NZ_CP151184.1"/>
</dbReference>
<dbReference type="Proteomes" id="UP000247620">
    <property type="component" value="Unassembled WGS sequence"/>
</dbReference>
<comment type="caution">
    <text evidence="1">The sequence shown here is derived from an EMBL/GenBank/DDBJ whole genome shotgun (WGS) entry which is preliminary data.</text>
</comment>
<evidence type="ECO:0008006" key="3">
    <source>
        <dbReference type="Google" id="ProtNLM"/>
    </source>
</evidence>
<dbReference type="AlphaFoldDB" id="A0A2V4IT79"/>
<dbReference type="EMBL" id="QJRO01000003">
    <property type="protein sequence ID" value="PYB84367.1"/>
    <property type="molecule type" value="Genomic_DNA"/>
</dbReference>
<evidence type="ECO:0000313" key="1">
    <source>
        <dbReference type="EMBL" id="PYB84367.1"/>
    </source>
</evidence>
<gene>
    <name evidence="1" type="ORF">DMX07_07505</name>
</gene>
<name>A0A2V4IT79_9PSED</name>
<organism evidence="1 2">
    <name type="scientific">Pseudomonas soli</name>
    <dbReference type="NCBI Taxonomy" id="1306993"/>
    <lineage>
        <taxon>Bacteria</taxon>
        <taxon>Pseudomonadati</taxon>
        <taxon>Pseudomonadota</taxon>
        <taxon>Gammaproteobacteria</taxon>
        <taxon>Pseudomonadales</taxon>
        <taxon>Pseudomonadaceae</taxon>
        <taxon>Pseudomonas</taxon>
    </lineage>
</organism>
<evidence type="ECO:0000313" key="2">
    <source>
        <dbReference type="Proteomes" id="UP000247620"/>
    </source>
</evidence>